<evidence type="ECO:0000313" key="2">
    <source>
        <dbReference type="Proteomes" id="UP000426772"/>
    </source>
</evidence>
<proteinExistence type="predicted"/>
<comment type="caution">
    <text evidence="1">The sequence shown here is derived from an EMBL/GenBank/DDBJ whole genome shotgun (WGS) entry which is preliminary data.</text>
</comment>
<dbReference type="Proteomes" id="UP000426772">
    <property type="component" value="Unassembled WGS sequence"/>
</dbReference>
<evidence type="ECO:0000313" key="1">
    <source>
        <dbReference type="EMBL" id="TXL79741.1"/>
    </source>
</evidence>
<evidence type="ECO:0008006" key="3">
    <source>
        <dbReference type="Google" id="ProtNLM"/>
    </source>
</evidence>
<dbReference type="EMBL" id="RCNL01000002">
    <property type="protein sequence ID" value="TXL79741.1"/>
    <property type="molecule type" value="Genomic_DNA"/>
</dbReference>
<organism evidence="1 2">
    <name type="scientific">Pantoea vagans</name>
    <dbReference type="NCBI Taxonomy" id="470934"/>
    <lineage>
        <taxon>Bacteria</taxon>
        <taxon>Pseudomonadati</taxon>
        <taxon>Pseudomonadota</taxon>
        <taxon>Gammaproteobacteria</taxon>
        <taxon>Enterobacterales</taxon>
        <taxon>Erwiniaceae</taxon>
        <taxon>Pantoea</taxon>
    </lineage>
</organism>
<protein>
    <recommendedName>
        <fullName evidence="3">Transposase</fullName>
    </recommendedName>
</protein>
<accession>A0ABY3LHS2</accession>
<keyword evidence="2" id="KW-1185">Reference proteome</keyword>
<reference evidence="1 2" key="1">
    <citation type="submission" date="2018-10" db="EMBL/GenBank/DDBJ databases">
        <title>Draft genome sequence of Pantoea vagans isolated from corpses of the sugarcane aphid Melanaphis sacchari Zehntner.</title>
        <authorList>
            <person name="Toledo E."/>
            <person name="Pena G."/>
            <person name="Lozano L."/>
        </authorList>
    </citation>
    <scope>NUCLEOTIDE SEQUENCE [LARGE SCALE GENOMIC DNA]</scope>
    <source>
        <strain evidence="1 2">ET-90</strain>
    </source>
</reference>
<gene>
    <name evidence="1" type="ORF">D9O29_05555</name>
</gene>
<name>A0ABY3LHS2_9GAMM</name>
<sequence length="31" mass="3774">MRYSSRHELYNAPQAYPWQAGAHYWLVTTLY</sequence>